<keyword evidence="3" id="KW-1185">Reference proteome</keyword>
<proteinExistence type="predicted"/>
<sequence>MTAVAVAGTATLLLTGCGNPAGVDGDLVNGWAAFPEPKTFTPAADVCHSADFAETAYLSSYNPVDCSASHRVETIFVGTLTGAAADAKNPPTVSSTDIKPAYTECDAKAKEFVGADWRTGRLWLGVAVPSPQAWSGGARWFRCDLTEESTVENDGDSETVSRTASLRDALKSTSPLNLGCYAVKLNSSERVDTMDPVECTKEHNSEFVGVWTAPDGNYPSKDTDWNKFYSECRTLVGRYVGVPLDNNLRYRTGVIALPNGQSEWQAGNRGVRCYLWMADKKFTRSLKGTGNNGLPIQYQ</sequence>
<feature type="domain" description="Septum formation-related" evidence="1">
    <location>
        <begin position="47"/>
        <end position="273"/>
    </location>
</feature>
<organism evidence="2 3">
    <name type="scientific">Polymorphospora lycopeni</name>
    <dbReference type="NCBI Taxonomy" id="3140240"/>
    <lineage>
        <taxon>Bacteria</taxon>
        <taxon>Bacillati</taxon>
        <taxon>Actinomycetota</taxon>
        <taxon>Actinomycetes</taxon>
        <taxon>Micromonosporales</taxon>
        <taxon>Micromonosporaceae</taxon>
        <taxon>Polymorphospora</taxon>
    </lineage>
</organism>
<dbReference type="RefSeq" id="WP_364220992.1">
    <property type="nucleotide sequence ID" value="NZ_JBCGDC010000174.1"/>
</dbReference>
<accession>A0ABV5D0R3</accession>
<dbReference type="InterPro" id="IPR026004">
    <property type="entry name" value="Septum_form"/>
</dbReference>
<protein>
    <submittedName>
        <fullName evidence="2">Septum formation family protein</fullName>
    </submittedName>
</protein>
<evidence type="ECO:0000313" key="3">
    <source>
        <dbReference type="Proteomes" id="UP001582793"/>
    </source>
</evidence>
<comment type="caution">
    <text evidence="2">The sequence shown here is derived from an EMBL/GenBank/DDBJ whole genome shotgun (WGS) entry which is preliminary data.</text>
</comment>
<name>A0ABV5D0R3_9ACTN</name>
<gene>
    <name evidence="2" type="ORF">AAFH96_32875</name>
</gene>
<dbReference type="EMBL" id="JBCGDC010000174">
    <property type="protein sequence ID" value="MFB6397852.1"/>
    <property type="molecule type" value="Genomic_DNA"/>
</dbReference>
<reference evidence="2 3" key="1">
    <citation type="submission" date="2024-04" db="EMBL/GenBank/DDBJ databases">
        <title>Polymorphospora sp. isolated from Baiyangdian Lake in Xiong'an New Area.</title>
        <authorList>
            <person name="Zhang X."/>
            <person name="Liu J."/>
        </authorList>
    </citation>
    <scope>NUCLEOTIDE SEQUENCE [LARGE SCALE GENOMIC DNA]</scope>
    <source>
        <strain evidence="2 3">2-325</strain>
    </source>
</reference>
<dbReference type="Proteomes" id="UP001582793">
    <property type="component" value="Unassembled WGS sequence"/>
</dbReference>
<evidence type="ECO:0000259" key="1">
    <source>
        <dbReference type="Pfam" id="PF13845"/>
    </source>
</evidence>
<dbReference type="Pfam" id="PF13845">
    <property type="entry name" value="Septum_form"/>
    <property type="match status" value="1"/>
</dbReference>
<evidence type="ECO:0000313" key="2">
    <source>
        <dbReference type="EMBL" id="MFB6397852.1"/>
    </source>
</evidence>